<sequence length="130" mass="14324">MKINICPICVAGSSLWLGLSAGVAWGYLESSMYMVPIALLMGGTVVGIAYLGEKKCRWASQHQLLWKTLVITGGMTLAYLLIINLNKFIVVAELLILIKIAYLFFIKQPPKPASGSKEISKIEEQMEQCC</sequence>
<keyword evidence="1" id="KW-1133">Transmembrane helix</keyword>
<protein>
    <submittedName>
        <fullName evidence="2">Uncharacterized protein</fullName>
    </submittedName>
</protein>
<proteinExistence type="predicted"/>
<feature type="transmembrane region" description="Helical" evidence="1">
    <location>
        <begin position="88"/>
        <end position="106"/>
    </location>
</feature>
<keyword evidence="1" id="KW-0812">Transmembrane</keyword>
<dbReference type="EMBL" id="MGJP01000068">
    <property type="protein sequence ID" value="OGN08111.1"/>
    <property type="molecule type" value="Genomic_DNA"/>
</dbReference>
<gene>
    <name evidence="2" type="ORF">A3J46_06200</name>
</gene>
<reference evidence="2 3" key="1">
    <citation type="journal article" date="2016" name="Nat. Commun.">
        <title>Thousands of microbial genomes shed light on interconnected biogeochemical processes in an aquifer system.</title>
        <authorList>
            <person name="Anantharaman K."/>
            <person name="Brown C.T."/>
            <person name="Hug L.A."/>
            <person name="Sharon I."/>
            <person name="Castelle C.J."/>
            <person name="Probst A.J."/>
            <person name="Thomas B.C."/>
            <person name="Singh A."/>
            <person name="Wilkins M.J."/>
            <person name="Karaoz U."/>
            <person name="Brodie E.L."/>
            <person name="Williams K.H."/>
            <person name="Hubbard S.S."/>
            <person name="Banfield J.F."/>
        </authorList>
    </citation>
    <scope>NUCLEOTIDE SEQUENCE [LARGE SCALE GENOMIC DNA]</scope>
</reference>
<name>A0A1F8F4Q3_9BACT</name>
<comment type="caution">
    <text evidence="2">The sequence shown here is derived from an EMBL/GenBank/DDBJ whole genome shotgun (WGS) entry which is preliminary data.</text>
</comment>
<organism evidence="2 3">
    <name type="scientific">Candidatus Yanofskybacteria bacterium RIFCSPHIGHO2_02_FULL_41_11</name>
    <dbReference type="NCBI Taxonomy" id="1802675"/>
    <lineage>
        <taxon>Bacteria</taxon>
        <taxon>Candidatus Yanofskyibacteriota</taxon>
    </lineage>
</organism>
<evidence type="ECO:0000256" key="1">
    <source>
        <dbReference type="SAM" id="Phobius"/>
    </source>
</evidence>
<dbReference type="Proteomes" id="UP000177167">
    <property type="component" value="Unassembled WGS sequence"/>
</dbReference>
<evidence type="ECO:0000313" key="2">
    <source>
        <dbReference type="EMBL" id="OGN08111.1"/>
    </source>
</evidence>
<accession>A0A1F8F4Q3</accession>
<dbReference type="AlphaFoldDB" id="A0A1F8F4Q3"/>
<evidence type="ECO:0000313" key="3">
    <source>
        <dbReference type="Proteomes" id="UP000177167"/>
    </source>
</evidence>
<feature type="transmembrane region" description="Helical" evidence="1">
    <location>
        <begin position="64"/>
        <end position="82"/>
    </location>
</feature>
<keyword evidence="1" id="KW-0472">Membrane</keyword>
<feature type="transmembrane region" description="Helical" evidence="1">
    <location>
        <begin position="32"/>
        <end position="52"/>
    </location>
</feature>